<keyword evidence="1" id="KW-0456">Lyase</keyword>
<name>A0A6I4W4E3_9ACTN</name>
<dbReference type="Pfam" id="PF04909">
    <property type="entry name" value="Amidohydro_2"/>
    <property type="match status" value="1"/>
</dbReference>
<dbReference type="SUPFAM" id="SSF51556">
    <property type="entry name" value="Metallo-dependent hydrolases"/>
    <property type="match status" value="1"/>
</dbReference>
<dbReference type="InterPro" id="IPR032466">
    <property type="entry name" value="Metal_Hydrolase"/>
</dbReference>
<evidence type="ECO:0000313" key="4">
    <source>
        <dbReference type="Proteomes" id="UP000431901"/>
    </source>
</evidence>
<evidence type="ECO:0000256" key="1">
    <source>
        <dbReference type="ARBA" id="ARBA00023239"/>
    </source>
</evidence>
<keyword evidence="4" id="KW-1185">Reference proteome</keyword>
<comment type="caution">
    <text evidence="3">The sequence shown here is derived from an EMBL/GenBank/DDBJ whole genome shotgun (WGS) entry which is preliminary data.</text>
</comment>
<dbReference type="OrthoDB" id="8673173at2"/>
<accession>A0A6I4W4E3</accession>
<organism evidence="3 4">
    <name type="scientific">Actinomadura rayongensis</name>
    <dbReference type="NCBI Taxonomy" id="1429076"/>
    <lineage>
        <taxon>Bacteria</taxon>
        <taxon>Bacillati</taxon>
        <taxon>Actinomycetota</taxon>
        <taxon>Actinomycetes</taxon>
        <taxon>Streptosporangiales</taxon>
        <taxon>Thermomonosporaceae</taxon>
        <taxon>Actinomadura</taxon>
    </lineage>
</organism>
<dbReference type="PANTHER" id="PTHR21240">
    <property type="entry name" value="2-AMINO-3-CARBOXYLMUCONATE-6-SEMIALDEHYDE DECARBOXYLASE"/>
    <property type="match status" value="1"/>
</dbReference>
<dbReference type="GO" id="GO:0005829">
    <property type="term" value="C:cytosol"/>
    <property type="evidence" value="ECO:0007669"/>
    <property type="project" value="TreeGrafter"/>
</dbReference>
<dbReference type="InterPro" id="IPR032465">
    <property type="entry name" value="ACMSD"/>
</dbReference>
<dbReference type="GO" id="GO:0019748">
    <property type="term" value="P:secondary metabolic process"/>
    <property type="evidence" value="ECO:0007669"/>
    <property type="project" value="TreeGrafter"/>
</dbReference>
<dbReference type="Gene3D" id="3.20.20.140">
    <property type="entry name" value="Metal-dependent hydrolases"/>
    <property type="match status" value="1"/>
</dbReference>
<dbReference type="GO" id="GO:0016787">
    <property type="term" value="F:hydrolase activity"/>
    <property type="evidence" value="ECO:0007669"/>
    <property type="project" value="UniProtKB-KW"/>
</dbReference>
<evidence type="ECO:0000313" key="3">
    <source>
        <dbReference type="EMBL" id="MXQ64291.1"/>
    </source>
</evidence>
<dbReference type="AlphaFoldDB" id="A0A6I4W4E3"/>
<dbReference type="GO" id="GO:0016831">
    <property type="term" value="F:carboxy-lyase activity"/>
    <property type="evidence" value="ECO:0007669"/>
    <property type="project" value="InterPro"/>
</dbReference>
<gene>
    <name evidence="3" type="ORF">GQ466_09600</name>
</gene>
<dbReference type="InterPro" id="IPR006680">
    <property type="entry name" value="Amidohydro-rel"/>
</dbReference>
<protein>
    <submittedName>
        <fullName evidence="3">Amidohydrolase family protein</fullName>
    </submittedName>
</protein>
<dbReference type="Proteomes" id="UP000431901">
    <property type="component" value="Unassembled WGS sequence"/>
</dbReference>
<reference evidence="3 4" key="1">
    <citation type="submission" date="2019-12" db="EMBL/GenBank/DDBJ databases">
        <title>Nocardia macrotermitis sp. nov. and Nocardia aurantia sp. nov., isolated from the gut of the fungus growing-termite Macrotermes natalensis.</title>
        <authorList>
            <person name="Christine B."/>
            <person name="Rene B."/>
        </authorList>
    </citation>
    <scope>NUCLEOTIDE SEQUENCE [LARGE SCALE GENOMIC DNA]</scope>
    <source>
        <strain evidence="3 4">DSM 102126</strain>
    </source>
</reference>
<keyword evidence="3" id="KW-0378">Hydrolase</keyword>
<feature type="domain" description="Amidohydrolase-related" evidence="2">
    <location>
        <begin position="51"/>
        <end position="335"/>
    </location>
</feature>
<dbReference type="EMBL" id="WUTW01000002">
    <property type="protein sequence ID" value="MXQ64291.1"/>
    <property type="molecule type" value="Genomic_DNA"/>
</dbReference>
<evidence type="ECO:0000259" key="2">
    <source>
        <dbReference type="Pfam" id="PF04909"/>
    </source>
</evidence>
<sequence>MTVLIAIEEAFSLPELDERRRAAFARRVTSPVVQAELARRQEIYRRDFAARLADFADHRLPEMDAAGVDVQVLSLTTPGIQGEPDAATAVADARTANDFLAAVIAEHGARFQGFAALPLQDPHAAVTELQRAVDDLGFVGALVNDHGPDVARLRRPEYDPLWRTLADLNVPLYLHPGAPEIDPADITPDDEGSWAADAAIHALRLGARTAALAARLVHARIFDRHPGARIILGHMGEGLPFQLARLDARYRQAGETRLQRPPSAYFGDNVLITTSGIHSPETLAAAVLAVGADAVLFAIDYPFESSTEAAHFLRTAPLSVHDREKIAHRNAERLLLRGAR</sequence>
<dbReference type="PANTHER" id="PTHR21240:SF30">
    <property type="entry name" value="AMIDOHYDROLASE-RELATED DOMAIN-CONTAINING PROTEIN-RELATED"/>
    <property type="match status" value="1"/>
</dbReference>
<proteinExistence type="predicted"/>
<dbReference type="RefSeq" id="WP_161102541.1">
    <property type="nucleotide sequence ID" value="NZ_JBHLYI010000013.1"/>
</dbReference>